<dbReference type="NCBIfam" id="TIGR00543">
    <property type="entry name" value="isochor_syn"/>
    <property type="match status" value="1"/>
</dbReference>
<dbReference type="InterPro" id="IPR005801">
    <property type="entry name" value="ADC_synthase"/>
</dbReference>
<dbReference type="PANTHER" id="PTHR42839:SF2">
    <property type="entry name" value="ISOCHORISMATE SYNTHASE ENTC"/>
    <property type="match status" value="1"/>
</dbReference>
<sequence>MITEDNQKIIDSLIEQGKSFAIWRIPGEDAVHFRMQSSGSPCLIYNIEDLNKRSGFVIAPFRVCKEHPIVLIQPDCFSLPEFTEEKAYIRKKKEFLPEEIQNSSEQNEKERYAQCFSIFSQTLHKGDLDKLVLSRNRTIDKKDEFSPGAMYYAAVKRYIRSYIYLCHTPATGTWIGSTPEILLAGHNGQWQTVALAGTQPIQNEEIPQKWDDKNWREQQLVAFYIRHQLASLNIRPHENGPYAIRAGEVSHLKSDFNFSLPDSNKLGNVLALLHPTPAVCGLPKKEAYQFILKNEGYDRSYYSGFIGWLEPQGRTDLYVNLRCMHIEEKALTLYAGGGLLASSALEDEWQETQDKMQTMQRLLK</sequence>
<feature type="domain" description="Chorismate-utilising enzyme C-terminal" evidence="6">
    <location>
        <begin position="109"/>
        <end position="355"/>
    </location>
</feature>
<dbReference type="EC" id="5.4.4.2" evidence="3"/>
<accession>A0A8G2F1T1</accession>
<dbReference type="Gene3D" id="3.60.120.10">
    <property type="entry name" value="Anthranilate synthase"/>
    <property type="match status" value="1"/>
</dbReference>
<evidence type="ECO:0000256" key="3">
    <source>
        <dbReference type="ARBA" id="ARBA00012824"/>
    </source>
</evidence>
<evidence type="ECO:0000259" key="6">
    <source>
        <dbReference type="Pfam" id="PF00425"/>
    </source>
</evidence>
<keyword evidence="4" id="KW-0413">Isomerase</keyword>
<evidence type="ECO:0000313" key="7">
    <source>
        <dbReference type="EMBL" id="SEF53251.1"/>
    </source>
</evidence>
<dbReference type="RefSeq" id="WP_103982408.1">
    <property type="nucleotide sequence ID" value="NZ_FNVS01000002.1"/>
</dbReference>
<dbReference type="EMBL" id="FNVS01000002">
    <property type="protein sequence ID" value="SEF53251.1"/>
    <property type="molecule type" value="Genomic_DNA"/>
</dbReference>
<comment type="similarity">
    <text evidence="2">Belongs to the isochorismate synthase family.</text>
</comment>
<dbReference type="SUPFAM" id="SSF56322">
    <property type="entry name" value="ADC synthase"/>
    <property type="match status" value="1"/>
</dbReference>
<evidence type="ECO:0000313" key="8">
    <source>
        <dbReference type="Proteomes" id="UP000236725"/>
    </source>
</evidence>
<keyword evidence="8" id="KW-1185">Reference proteome</keyword>
<dbReference type="GO" id="GO:0008909">
    <property type="term" value="F:isochorismate synthase activity"/>
    <property type="evidence" value="ECO:0007669"/>
    <property type="project" value="UniProtKB-EC"/>
</dbReference>
<name>A0A8G2F1T1_9BACT</name>
<proteinExistence type="inferred from homology"/>
<dbReference type="InterPro" id="IPR015890">
    <property type="entry name" value="Chorismate_C"/>
</dbReference>
<reference evidence="7 8" key="1">
    <citation type="submission" date="2016-10" db="EMBL/GenBank/DDBJ databases">
        <authorList>
            <person name="Varghese N."/>
            <person name="Submissions S."/>
        </authorList>
    </citation>
    <scope>NUCLEOTIDE SEQUENCE [LARGE SCALE GENOMIC DNA]</scope>
    <source>
        <strain evidence="7 8">DSM 29073</strain>
    </source>
</reference>
<evidence type="ECO:0000256" key="5">
    <source>
        <dbReference type="ARBA" id="ARBA00041564"/>
    </source>
</evidence>
<evidence type="ECO:0000256" key="4">
    <source>
        <dbReference type="ARBA" id="ARBA00023235"/>
    </source>
</evidence>
<evidence type="ECO:0000256" key="2">
    <source>
        <dbReference type="ARBA" id="ARBA00005297"/>
    </source>
</evidence>
<organism evidence="7 8">
    <name type="scientific">Parabacteroides chinchillae</name>
    <dbReference type="NCBI Taxonomy" id="871327"/>
    <lineage>
        <taxon>Bacteria</taxon>
        <taxon>Pseudomonadati</taxon>
        <taxon>Bacteroidota</taxon>
        <taxon>Bacteroidia</taxon>
        <taxon>Bacteroidales</taxon>
        <taxon>Tannerellaceae</taxon>
        <taxon>Parabacteroides</taxon>
    </lineage>
</organism>
<dbReference type="Proteomes" id="UP000236725">
    <property type="component" value="Unassembled WGS sequence"/>
</dbReference>
<dbReference type="InterPro" id="IPR004561">
    <property type="entry name" value="IsoChor_synthase"/>
</dbReference>
<evidence type="ECO:0000256" key="1">
    <source>
        <dbReference type="ARBA" id="ARBA00000799"/>
    </source>
</evidence>
<comment type="catalytic activity">
    <reaction evidence="1">
        <text>chorismate = isochorismate</text>
        <dbReference type="Rhea" id="RHEA:18985"/>
        <dbReference type="ChEBI" id="CHEBI:29748"/>
        <dbReference type="ChEBI" id="CHEBI:29780"/>
        <dbReference type="EC" id="5.4.4.2"/>
    </reaction>
</comment>
<comment type="caution">
    <text evidence="7">The sequence shown here is derived from an EMBL/GenBank/DDBJ whole genome shotgun (WGS) entry which is preliminary data.</text>
</comment>
<protein>
    <recommendedName>
        <fullName evidence="3">isochorismate synthase</fullName>
        <ecNumber evidence="3">5.4.4.2</ecNumber>
    </recommendedName>
    <alternativeName>
        <fullName evidence="5">Isochorismate mutase</fullName>
    </alternativeName>
</protein>
<dbReference type="AlphaFoldDB" id="A0A8G2F1T1"/>
<dbReference type="Pfam" id="PF00425">
    <property type="entry name" value="Chorismate_bind"/>
    <property type="match status" value="1"/>
</dbReference>
<dbReference type="PANTHER" id="PTHR42839">
    <property type="entry name" value="ISOCHORISMATE SYNTHASE ENTC"/>
    <property type="match status" value="1"/>
</dbReference>
<gene>
    <name evidence="7" type="ORF">SAMN05444001_102117</name>
</gene>